<keyword evidence="7" id="KW-0808">Transferase</keyword>
<comment type="cofactor">
    <cofactor evidence="2">
        <name>Mg(2+)</name>
        <dbReference type="ChEBI" id="CHEBI:18420"/>
    </cofactor>
</comment>
<evidence type="ECO:0000256" key="14">
    <source>
        <dbReference type="ARBA" id="ARBA00022801"/>
    </source>
</evidence>
<evidence type="ECO:0000256" key="12">
    <source>
        <dbReference type="ARBA" id="ARBA00022741"/>
    </source>
</evidence>
<evidence type="ECO:0000256" key="8">
    <source>
        <dbReference type="ARBA" id="ARBA00022695"/>
    </source>
</evidence>
<organism evidence="24">
    <name type="scientific">Sigmofec virus UA08Rod_20100</name>
    <dbReference type="NCBI Taxonomy" id="2929266"/>
    <lineage>
        <taxon>Viruses</taxon>
        <taxon>Monodnaviria</taxon>
        <taxon>Shotokuvirae</taxon>
        <taxon>Cressdnaviricota</taxon>
        <taxon>Arfiviricetes</taxon>
        <taxon>Cirlivirales</taxon>
        <taxon>Vilyaviridae</taxon>
        <taxon>Palantirivirus</taxon>
        <taxon>Palantirivirus tuor</taxon>
    </lineage>
</organism>
<dbReference type="Pfam" id="PF02407">
    <property type="entry name" value="Viral_Rep"/>
    <property type="match status" value="1"/>
</dbReference>
<keyword evidence="15" id="KW-0347">Helicase</keyword>
<keyword evidence="12" id="KW-0547">Nucleotide-binding</keyword>
<dbReference type="GO" id="GO:0006260">
    <property type="term" value="P:DNA replication"/>
    <property type="evidence" value="ECO:0007669"/>
    <property type="project" value="UniProtKB-KW"/>
</dbReference>
<evidence type="ECO:0000256" key="18">
    <source>
        <dbReference type="ARBA" id="ARBA00023125"/>
    </source>
</evidence>
<evidence type="ECO:0000256" key="5">
    <source>
        <dbReference type="ARBA" id="ARBA00014531"/>
    </source>
</evidence>
<evidence type="ECO:0000256" key="21">
    <source>
        <dbReference type="ARBA" id="ARBA00032243"/>
    </source>
</evidence>
<protein>
    <recommendedName>
        <fullName evidence="5">Replication-associated protein</fullName>
    </recommendedName>
    <alternativeName>
        <fullName evidence="20">ATP-dependent helicase Rep</fullName>
    </alternativeName>
    <alternativeName>
        <fullName evidence="21">RepP</fullName>
    </alternativeName>
</protein>
<dbReference type="GO" id="GO:0046872">
    <property type="term" value="F:metal ion binding"/>
    <property type="evidence" value="ECO:0007669"/>
    <property type="project" value="UniProtKB-KW"/>
</dbReference>
<comment type="cofactor">
    <cofactor evidence="1">
        <name>Mn(2+)</name>
        <dbReference type="ChEBI" id="CHEBI:29035"/>
    </cofactor>
</comment>
<keyword evidence="17" id="KW-0190">Covalent protein-DNA linkage</keyword>
<keyword evidence="11" id="KW-0479">Metal-binding</keyword>
<dbReference type="GO" id="GO:0004519">
    <property type="term" value="F:endonuclease activity"/>
    <property type="evidence" value="ECO:0007669"/>
    <property type="project" value="UniProtKB-KW"/>
</dbReference>
<evidence type="ECO:0000256" key="10">
    <source>
        <dbReference type="ARBA" id="ARBA00022722"/>
    </source>
</evidence>
<evidence type="ECO:0000256" key="20">
    <source>
        <dbReference type="ARBA" id="ARBA00030754"/>
    </source>
</evidence>
<evidence type="ECO:0000256" key="1">
    <source>
        <dbReference type="ARBA" id="ARBA00001936"/>
    </source>
</evidence>
<name>A0A976N0E7_9VIRU</name>
<dbReference type="InterPro" id="IPR027417">
    <property type="entry name" value="P-loop_NTPase"/>
</dbReference>
<evidence type="ECO:0000256" key="2">
    <source>
        <dbReference type="ARBA" id="ARBA00001946"/>
    </source>
</evidence>
<feature type="domain" description="CRESS-DNA virus Rep endonuclease" evidence="23">
    <location>
        <begin position="2"/>
        <end position="103"/>
    </location>
</feature>
<keyword evidence="14" id="KW-0378">Hydrolase</keyword>
<dbReference type="EMBL" id="OM869486">
    <property type="protein sequence ID" value="UPW40756.1"/>
    <property type="molecule type" value="Genomic_DNA"/>
</dbReference>
<evidence type="ECO:0000259" key="23">
    <source>
        <dbReference type="PROSITE" id="PS52020"/>
    </source>
</evidence>
<dbReference type="GO" id="GO:0003677">
    <property type="term" value="F:DNA binding"/>
    <property type="evidence" value="ECO:0007669"/>
    <property type="project" value="UniProtKB-KW"/>
</dbReference>
<dbReference type="GO" id="GO:0016787">
    <property type="term" value="F:hydrolase activity"/>
    <property type="evidence" value="ECO:0007669"/>
    <property type="project" value="UniProtKB-KW"/>
</dbReference>
<dbReference type="PROSITE" id="PS52020">
    <property type="entry name" value="CRESS_DNA_REP"/>
    <property type="match status" value="1"/>
</dbReference>
<dbReference type="GO" id="GO:0016779">
    <property type="term" value="F:nucleotidyltransferase activity"/>
    <property type="evidence" value="ECO:0007669"/>
    <property type="project" value="UniProtKB-KW"/>
</dbReference>
<comment type="similarity">
    <text evidence="4">Belongs to the nanoviruses/circoviruses replication-associated protein family.</text>
</comment>
<evidence type="ECO:0000256" key="22">
    <source>
        <dbReference type="ARBA" id="ARBA00049360"/>
    </source>
</evidence>
<keyword evidence="13" id="KW-0255">Endonuclease</keyword>
<evidence type="ECO:0000256" key="11">
    <source>
        <dbReference type="ARBA" id="ARBA00022723"/>
    </source>
</evidence>
<dbReference type="Pfam" id="PF00910">
    <property type="entry name" value="RNA_helicase"/>
    <property type="match status" value="1"/>
</dbReference>
<keyword evidence="10" id="KW-0540">Nuclease</keyword>
<sequence>MANRSSNWCGTKQLDSEFDAETWLRQLVEQNKAKFVVGQVEQGSHLHLQFYIQRGTRTRLNTLKSEICDKTHWEPARGSPEDNIKYCTKTDTRVAGPWSFGTVIRRGQRTDLETAVEMIKDGASLKMVAMKCSEAFVKFHKGLTALDTLVRSNGPRDIVASGPEVWVYWGPTGVGKSRKAFELWPDAYRKTTSDKWWDGYRGQDTVIFDDFKGSSMKLHDFQMIIDRYPVQVEVKGAYIDLSAHRYVFTSNKHPRDWYSKEADPEGTVMRRIIEFCQEHGRLIHMVWPLPEQSWVDAWNAHPPE</sequence>
<evidence type="ECO:0000256" key="19">
    <source>
        <dbReference type="ARBA" id="ARBA00023268"/>
    </source>
</evidence>
<evidence type="ECO:0000256" key="7">
    <source>
        <dbReference type="ARBA" id="ARBA00022679"/>
    </source>
</evidence>
<dbReference type="GO" id="GO:0003723">
    <property type="term" value="F:RNA binding"/>
    <property type="evidence" value="ECO:0007669"/>
    <property type="project" value="InterPro"/>
</dbReference>
<keyword evidence="6" id="KW-1048">Host nucleus</keyword>
<keyword evidence="19" id="KW-0511">Multifunctional enzyme</keyword>
<evidence type="ECO:0000256" key="3">
    <source>
        <dbReference type="ARBA" id="ARBA00004147"/>
    </source>
</evidence>
<dbReference type="Gene3D" id="3.40.1310.20">
    <property type="match status" value="1"/>
</dbReference>
<evidence type="ECO:0000313" key="24">
    <source>
        <dbReference type="EMBL" id="UPW40756.1"/>
    </source>
</evidence>
<evidence type="ECO:0000256" key="9">
    <source>
        <dbReference type="ARBA" id="ARBA00022705"/>
    </source>
</evidence>
<reference evidence="24" key="1">
    <citation type="submission" date="2022-02" db="EMBL/GenBank/DDBJ databases">
        <title>Towards deciphering the DNA virus diversity associated with rodent species in the families Cricetidae and Heteromyidae.</title>
        <authorList>
            <person name="Lund M."/>
            <person name="Larsen B.B."/>
            <person name="Gryseels S."/>
            <person name="Kraberger S."/>
            <person name="Rowsey D.M."/>
            <person name="Steger L."/>
            <person name="Yule K.M."/>
            <person name="Upham N.S."/>
            <person name="Worobey M."/>
            <person name="Van Doorslaer K."/>
            <person name="Varsani A."/>
        </authorList>
    </citation>
    <scope>NUCLEOTIDE SEQUENCE</scope>
    <source>
        <strain evidence="24">UA08Rod_20100</strain>
    </source>
</reference>
<dbReference type="InterPro" id="IPR049912">
    <property type="entry name" value="CRESS_DNA_REP"/>
</dbReference>
<dbReference type="GO" id="GO:0042025">
    <property type="term" value="C:host cell nucleus"/>
    <property type="evidence" value="ECO:0007669"/>
    <property type="project" value="UniProtKB-SubCell"/>
</dbReference>
<keyword evidence="9" id="KW-0235">DNA replication</keyword>
<dbReference type="SUPFAM" id="SSF52540">
    <property type="entry name" value="P-loop containing nucleoside triphosphate hydrolases"/>
    <property type="match status" value="1"/>
</dbReference>
<evidence type="ECO:0000256" key="16">
    <source>
        <dbReference type="ARBA" id="ARBA00022840"/>
    </source>
</evidence>
<evidence type="ECO:0000256" key="15">
    <source>
        <dbReference type="ARBA" id="ARBA00022806"/>
    </source>
</evidence>
<dbReference type="InterPro" id="IPR000605">
    <property type="entry name" value="Helicase_SF3_ssDNA/RNA_vir"/>
</dbReference>
<evidence type="ECO:0000256" key="6">
    <source>
        <dbReference type="ARBA" id="ARBA00022562"/>
    </source>
</evidence>
<accession>A0A976N0E7</accession>
<dbReference type="GO" id="GO:0000166">
    <property type="term" value="F:nucleotide binding"/>
    <property type="evidence" value="ECO:0007669"/>
    <property type="project" value="UniProtKB-KW"/>
</dbReference>
<evidence type="ECO:0000256" key="4">
    <source>
        <dbReference type="ARBA" id="ARBA00008545"/>
    </source>
</evidence>
<keyword evidence="8" id="KW-0548">Nucleotidyltransferase</keyword>
<dbReference type="GO" id="GO:0003724">
    <property type="term" value="F:RNA helicase activity"/>
    <property type="evidence" value="ECO:0007669"/>
    <property type="project" value="InterPro"/>
</dbReference>
<keyword evidence="16" id="KW-0067">ATP-binding</keyword>
<proteinExistence type="inferred from homology"/>
<evidence type="ECO:0000256" key="13">
    <source>
        <dbReference type="ARBA" id="ARBA00022759"/>
    </source>
</evidence>
<evidence type="ECO:0000256" key="17">
    <source>
        <dbReference type="ARBA" id="ARBA00023124"/>
    </source>
</evidence>
<comment type="catalytic activity">
    <reaction evidence="22">
        <text>ATP + H2O = ADP + phosphate + H(+)</text>
        <dbReference type="Rhea" id="RHEA:13065"/>
        <dbReference type="ChEBI" id="CHEBI:15377"/>
        <dbReference type="ChEBI" id="CHEBI:15378"/>
        <dbReference type="ChEBI" id="CHEBI:30616"/>
        <dbReference type="ChEBI" id="CHEBI:43474"/>
        <dbReference type="ChEBI" id="CHEBI:456216"/>
    </reaction>
</comment>
<comment type="subcellular location">
    <subcellularLocation>
        <location evidence="3">Host nucleus</location>
    </subcellularLocation>
</comment>
<keyword evidence="18" id="KW-0238">DNA-binding</keyword>